<feature type="domain" description="PAS" evidence="1">
    <location>
        <begin position="167"/>
        <end position="239"/>
    </location>
</feature>
<gene>
    <name evidence="5" type="ORF">SADFL11_3219</name>
</gene>
<reference evidence="5 6" key="2">
    <citation type="submission" date="2013-04" db="EMBL/GenBank/DDBJ databases">
        <authorList>
            <person name="Fiebig A."/>
            <person name="Pradella S."/>
            <person name="Wagner-Doebler I."/>
        </authorList>
    </citation>
    <scope>NUCLEOTIDE SEQUENCE [LARGE SCALE GENOMIC DNA]</scope>
    <source>
        <strain evidence="6">DSM 17067 / NCIMB 14079 / DFL-11</strain>
    </source>
</reference>
<name>A0A5E8H1W4_ROSAD</name>
<sequence length="728" mass="81764">MDKKVSKVYPVQTLRRPGELFEEVEALAGIGYWEWDEIGDKCTYCSEQLARMHGVTVEEFMRRATSMDADLEWVHPDDREHYRTQTLRLSQTKSIVELEYRIIQTGGGEIFVRERGVAVVDADGTHLRSYGFILDITCLKTAELALRDLHKHQEEILDQRTRALKLSEERYAFAISGASQGVWEWDLNDEHNYLSEQWKLRLGYTEDDLPNAPGLFIKIVHPEDRANVELAFQAHLKDRAPFDVSLRLLHKSGEQIWVRARGHAVWNNENRATKMGGTISDITEYRKLLDRAQYYAERDQLTGLYNRHYFMRIAGDLLHKSSPNCRSCGVAIIDLDDFKEINDCHGHPAGDSALIVLAERLVEYIGDTGIVIRLGGDEFAVVFSTHLSWEETVQYFKRLLEEVSKPIAWEGFLFECSASLGLAKKTQAIGSDVNDLLQQADLAVYDAKAAGGNAVRCFSEALLSTAVNRTKILSSARRALTEERFLLCFQPKADLQSQKLAGFEALLRLSNEDGTLVPPSSYSEVFEDSVLACRIGEMVRLRAIDQASSWLKAGHDFGHIAFNMSPPEFLAYQRDAQFVDRLIEAISNAGLKPSHIHVEVTEDVLLTRKRENVSSILRRLRENGITVALDDFGTGHASLLHLKETEFDLVKLDVSFVRSMLTSDVDMAIVETITKLAAKLGKQIVAEGIETQEQLAALQGLGVAFGQGYLIGHPVPGDAVHFPSNALI</sequence>
<feature type="domain" description="PAS" evidence="1">
    <location>
        <begin position="36"/>
        <end position="94"/>
    </location>
</feature>
<dbReference type="SUPFAM" id="SSF141868">
    <property type="entry name" value="EAL domain-like"/>
    <property type="match status" value="1"/>
</dbReference>
<reference evidence="5 6" key="1">
    <citation type="submission" date="2008-01" db="EMBL/GenBank/DDBJ databases">
        <authorList>
            <person name="Wagner-Dobler I."/>
            <person name="Ferriera S."/>
            <person name="Johnson J."/>
            <person name="Kravitz S."/>
            <person name="Beeson K."/>
            <person name="Sutton G."/>
            <person name="Rogers Y.-H."/>
            <person name="Friedman R."/>
            <person name="Frazier M."/>
            <person name="Venter J.C."/>
        </authorList>
    </citation>
    <scope>NUCLEOTIDE SEQUENCE [LARGE SCALE GENOMIC DNA]</scope>
    <source>
        <strain evidence="6">DSM 17067 / NCIMB 14079 / DFL-11</strain>
    </source>
</reference>
<dbReference type="AlphaFoldDB" id="A0A5E8H1W4"/>
<dbReference type="Gene3D" id="2.10.70.100">
    <property type="match status" value="1"/>
</dbReference>
<dbReference type="NCBIfam" id="TIGR00254">
    <property type="entry name" value="GGDEF"/>
    <property type="match status" value="1"/>
</dbReference>
<dbReference type="RefSeq" id="WP_008194199.1">
    <property type="nucleotide sequence ID" value="NZ_CM011002.1"/>
</dbReference>
<dbReference type="PROSITE" id="PS50887">
    <property type="entry name" value="GGDEF"/>
    <property type="match status" value="1"/>
</dbReference>
<dbReference type="Pfam" id="PF00990">
    <property type="entry name" value="GGDEF"/>
    <property type="match status" value="1"/>
</dbReference>
<dbReference type="CDD" id="cd00130">
    <property type="entry name" value="PAS"/>
    <property type="match status" value="2"/>
</dbReference>
<dbReference type="PANTHER" id="PTHR44757:SF2">
    <property type="entry name" value="BIOFILM ARCHITECTURE MAINTENANCE PROTEIN MBAA"/>
    <property type="match status" value="1"/>
</dbReference>
<dbReference type="PROSITE" id="PS50113">
    <property type="entry name" value="PAC"/>
    <property type="match status" value="2"/>
</dbReference>
<feature type="domain" description="EAL" evidence="3">
    <location>
        <begin position="469"/>
        <end position="728"/>
    </location>
</feature>
<dbReference type="Gene3D" id="3.20.20.450">
    <property type="entry name" value="EAL domain"/>
    <property type="match status" value="1"/>
</dbReference>
<dbReference type="InterPro" id="IPR052155">
    <property type="entry name" value="Biofilm_reg_signaling"/>
</dbReference>
<dbReference type="InterPro" id="IPR000160">
    <property type="entry name" value="GGDEF_dom"/>
</dbReference>
<dbReference type="SMART" id="SM00052">
    <property type="entry name" value="EAL"/>
    <property type="match status" value="1"/>
</dbReference>
<dbReference type="PROSITE" id="PS50112">
    <property type="entry name" value="PAS"/>
    <property type="match status" value="2"/>
</dbReference>
<dbReference type="Gene3D" id="3.30.70.270">
    <property type="match status" value="1"/>
</dbReference>
<feature type="domain" description="PAC" evidence="2">
    <location>
        <begin position="242"/>
        <end position="294"/>
    </location>
</feature>
<evidence type="ECO:0000313" key="5">
    <source>
        <dbReference type="EMBL" id="EEE45930.1"/>
    </source>
</evidence>
<dbReference type="Proteomes" id="UP000004703">
    <property type="component" value="Chromosome"/>
</dbReference>
<accession>A0A5E8H1W4</accession>
<dbReference type="Pfam" id="PF08447">
    <property type="entry name" value="PAS_3"/>
    <property type="match status" value="2"/>
</dbReference>
<dbReference type="InterPro" id="IPR000014">
    <property type="entry name" value="PAS"/>
</dbReference>
<evidence type="ECO:0000259" key="2">
    <source>
        <dbReference type="PROSITE" id="PS50113"/>
    </source>
</evidence>
<dbReference type="Pfam" id="PF00563">
    <property type="entry name" value="EAL"/>
    <property type="match status" value="1"/>
</dbReference>
<dbReference type="CDD" id="cd01949">
    <property type="entry name" value="GGDEF"/>
    <property type="match status" value="1"/>
</dbReference>
<dbReference type="EMBL" id="ACCU02000003">
    <property type="protein sequence ID" value="EEE45930.1"/>
    <property type="molecule type" value="Genomic_DNA"/>
</dbReference>
<dbReference type="CDD" id="cd01948">
    <property type="entry name" value="EAL"/>
    <property type="match status" value="1"/>
</dbReference>
<dbReference type="PROSITE" id="PS50883">
    <property type="entry name" value="EAL"/>
    <property type="match status" value="1"/>
</dbReference>
<dbReference type="InterPro" id="IPR043128">
    <property type="entry name" value="Rev_trsase/Diguanyl_cyclase"/>
</dbReference>
<dbReference type="InterPro" id="IPR001633">
    <property type="entry name" value="EAL_dom"/>
</dbReference>
<dbReference type="InterPro" id="IPR001610">
    <property type="entry name" value="PAC"/>
</dbReference>
<dbReference type="PANTHER" id="PTHR44757">
    <property type="entry name" value="DIGUANYLATE CYCLASE DGCP"/>
    <property type="match status" value="1"/>
</dbReference>
<feature type="domain" description="PAC" evidence="2">
    <location>
        <begin position="96"/>
        <end position="148"/>
    </location>
</feature>
<evidence type="ECO:0000259" key="4">
    <source>
        <dbReference type="PROSITE" id="PS50887"/>
    </source>
</evidence>
<evidence type="ECO:0000259" key="1">
    <source>
        <dbReference type="PROSITE" id="PS50112"/>
    </source>
</evidence>
<dbReference type="InterPro" id="IPR029787">
    <property type="entry name" value="Nucleotide_cyclase"/>
</dbReference>
<evidence type="ECO:0000313" key="6">
    <source>
        <dbReference type="Proteomes" id="UP000004703"/>
    </source>
</evidence>
<dbReference type="InterPro" id="IPR013655">
    <property type="entry name" value="PAS_fold_3"/>
</dbReference>
<feature type="domain" description="GGDEF" evidence="4">
    <location>
        <begin position="326"/>
        <end position="460"/>
    </location>
</feature>
<protein>
    <submittedName>
        <fullName evidence="5">PAS domain S-box/diguanylate cyclase (GGDEF) domain protein</fullName>
    </submittedName>
</protein>
<dbReference type="Gene3D" id="3.30.450.20">
    <property type="entry name" value="PAS domain"/>
    <property type="match status" value="2"/>
</dbReference>
<dbReference type="InterPro" id="IPR035919">
    <property type="entry name" value="EAL_sf"/>
</dbReference>
<dbReference type="SMART" id="SM00086">
    <property type="entry name" value="PAC"/>
    <property type="match status" value="2"/>
</dbReference>
<comment type="caution">
    <text evidence="5">The sequence shown here is derived from an EMBL/GenBank/DDBJ whole genome shotgun (WGS) entry which is preliminary data.</text>
</comment>
<evidence type="ECO:0000259" key="3">
    <source>
        <dbReference type="PROSITE" id="PS50883"/>
    </source>
</evidence>
<dbReference type="SMART" id="SM00267">
    <property type="entry name" value="GGDEF"/>
    <property type="match status" value="1"/>
</dbReference>
<organism evidence="5 6">
    <name type="scientific">Roseibium alexandrii (strain DSM 17067 / NCIMB 14079 / DFL-11)</name>
    <name type="common">Labrenzia alexandrii</name>
    <dbReference type="NCBI Taxonomy" id="244592"/>
    <lineage>
        <taxon>Bacteria</taxon>
        <taxon>Pseudomonadati</taxon>
        <taxon>Pseudomonadota</taxon>
        <taxon>Alphaproteobacteria</taxon>
        <taxon>Hyphomicrobiales</taxon>
        <taxon>Stappiaceae</taxon>
        <taxon>Roseibium</taxon>
    </lineage>
</organism>
<dbReference type="InterPro" id="IPR035965">
    <property type="entry name" value="PAS-like_dom_sf"/>
</dbReference>
<dbReference type="InterPro" id="IPR000700">
    <property type="entry name" value="PAS-assoc_C"/>
</dbReference>
<dbReference type="SUPFAM" id="SSF55785">
    <property type="entry name" value="PYP-like sensor domain (PAS domain)"/>
    <property type="match status" value="2"/>
</dbReference>
<dbReference type="SUPFAM" id="SSF55073">
    <property type="entry name" value="Nucleotide cyclase"/>
    <property type="match status" value="1"/>
</dbReference>
<proteinExistence type="predicted"/>
<dbReference type="NCBIfam" id="TIGR00229">
    <property type="entry name" value="sensory_box"/>
    <property type="match status" value="2"/>
</dbReference>
<dbReference type="SMART" id="SM00091">
    <property type="entry name" value="PAS"/>
    <property type="match status" value="2"/>
</dbReference>